<dbReference type="InterPro" id="IPR003918">
    <property type="entry name" value="NADH_UbQ_OxRdtase"/>
</dbReference>
<evidence type="ECO:0000256" key="5">
    <source>
        <dbReference type="ARBA" id="ARBA00022989"/>
    </source>
</evidence>
<dbReference type="AlphaFoldDB" id="A0A4P0YBC3"/>
<keyword evidence="5 10" id="KW-1133">Transmembrane helix</keyword>
<comment type="similarity">
    <text evidence="2">Belongs to the complex I subunit 4 family.</text>
</comment>
<dbReference type="PANTHER" id="PTHR43507:SF1">
    <property type="entry name" value="NADH-UBIQUINONE OXIDOREDUCTASE CHAIN 4"/>
    <property type="match status" value="1"/>
</dbReference>
<keyword evidence="6 10" id="KW-0472">Membrane</keyword>
<keyword evidence="4 9" id="KW-0812">Transmembrane</keyword>
<name>A0A4P0YBC3_KLEPN</name>
<dbReference type="GO" id="GO:0016020">
    <property type="term" value="C:membrane"/>
    <property type="evidence" value="ECO:0007669"/>
    <property type="project" value="UniProtKB-SubCell"/>
</dbReference>
<dbReference type="InterPro" id="IPR001750">
    <property type="entry name" value="ND/Mrp_TM"/>
</dbReference>
<proteinExistence type="inferred from homology"/>
<evidence type="ECO:0000256" key="1">
    <source>
        <dbReference type="ARBA" id="ARBA00004127"/>
    </source>
</evidence>
<keyword evidence="12" id="KW-0560">Oxidoreductase</keyword>
<evidence type="ECO:0000256" key="9">
    <source>
        <dbReference type="RuleBase" id="RU000320"/>
    </source>
</evidence>
<gene>
    <name evidence="12" type="primary">nuoM_1</name>
    <name evidence="12" type="ORF">NCTC9183_05118</name>
</gene>
<feature type="transmembrane region" description="Helical" evidence="10">
    <location>
        <begin position="84"/>
        <end position="105"/>
    </location>
</feature>
<keyword evidence="12" id="KW-0830">Ubiquinone</keyword>
<evidence type="ECO:0000256" key="2">
    <source>
        <dbReference type="ARBA" id="ARBA00009025"/>
    </source>
</evidence>
<dbReference type="EMBL" id="CABDVL010000003">
    <property type="protein sequence ID" value="VTM57659.1"/>
    <property type="molecule type" value="Genomic_DNA"/>
</dbReference>
<evidence type="ECO:0000256" key="10">
    <source>
        <dbReference type="SAM" id="Phobius"/>
    </source>
</evidence>
<evidence type="ECO:0000256" key="3">
    <source>
        <dbReference type="ARBA" id="ARBA00019906"/>
    </source>
</evidence>
<evidence type="ECO:0000256" key="7">
    <source>
        <dbReference type="ARBA" id="ARBA00031584"/>
    </source>
</evidence>
<evidence type="ECO:0000256" key="6">
    <source>
        <dbReference type="ARBA" id="ARBA00023136"/>
    </source>
</evidence>
<evidence type="ECO:0000256" key="8">
    <source>
        <dbReference type="ARBA" id="ARBA00032798"/>
    </source>
</evidence>
<feature type="transmembrane region" description="Helical" evidence="10">
    <location>
        <begin position="143"/>
        <end position="161"/>
    </location>
</feature>
<dbReference type="PANTHER" id="PTHR43507">
    <property type="entry name" value="NADH-UBIQUINONE OXIDOREDUCTASE CHAIN 4"/>
    <property type="match status" value="1"/>
</dbReference>
<feature type="transmembrane region" description="Helical" evidence="10">
    <location>
        <begin position="60"/>
        <end position="78"/>
    </location>
</feature>
<feature type="transmembrane region" description="Helical" evidence="10">
    <location>
        <begin position="181"/>
        <end position="203"/>
    </location>
</feature>
<evidence type="ECO:0000256" key="4">
    <source>
        <dbReference type="ARBA" id="ARBA00022692"/>
    </source>
</evidence>
<dbReference type="GO" id="GO:0048039">
    <property type="term" value="F:ubiquinone binding"/>
    <property type="evidence" value="ECO:0007669"/>
    <property type="project" value="TreeGrafter"/>
</dbReference>
<feature type="transmembrane region" description="Helical" evidence="10">
    <location>
        <begin position="20"/>
        <end position="39"/>
    </location>
</feature>
<dbReference type="Proteomes" id="UP000507695">
    <property type="component" value="Unassembled WGS sequence"/>
</dbReference>
<dbReference type="GO" id="GO:0003954">
    <property type="term" value="F:NADH dehydrogenase activity"/>
    <property type="evidence" value="ECO:0007669"/>
    <property type="project" value="TreeGrafter"/>
</dbReference>
<evidence type="ECO:0000313" key="12">
    <source>
        <dbReference type="EMBL" id="VTM57659.1"/>
    </source>
</evidence>
<feature type="transmembrane region" description="Helical" evidence="10">
    <location>
        <begin position="215"/>
        <end position="238"/>
    </location>
</feature>
<feature type="transmembrane region" description="Helical" evidence="10">
    <location>
        <begin position="112"/>
        <end position="131"/>
    </location>
</feature>
<evidence type="ECO:0000259" key="11">
    <source>
        <dbReference type="Pfam" id="PF00361"/>
    </source>
</evidence>
<comment type="subcellular location">
    <subcellularLocation>
        <location evidence="1">Endomembrane system</location>
        <topology evidence="1">Multi-pass membrane protein</topology>
    </subcellularLocation>
    <subcellularLocation>
        <location evidence="9">Membrane</location>
        <topology evidence="9">Multi-pass membrane protein</topology>
    </subcellularLocation>
</comment>
<dbReference type="NCBIfam" id="TIGR01972">
    <property type="entry name" value="NDH_I_M"/>
    <property type="match status" value="1"/>
</dbReference>
<dbReference type="GO" id="GO:0042773">
    <property type="term" value="P:ATP synthesis coupled electron transport"/>
    <property type="evidence" value="ECO:0007669"/>
    <property type="project" value="InterPro"/>
</dbReference>
<accession>A0A4P0YBC3</accession>
<protein>
    <recommendedName>
        <fullName evidence="3">NADH-quinone oxidoreductase subunit M</fullName>
    </recommendedName>
    <alternativeName>
        <fullName evidence="7">NADH dehydrogenase I subunit M</fullName>
    </alternativeName>
    <alternativeName>
        <fullName evidence="8">NDH-1 subunit M</fullName>
    </alternativeName>
</protein>
<dbReference type="GO" id="GO:0012505">
    <property type="term" value="C:endomembrane system"/>
    <property type="evidence" value="ECO:0007669"/>
    <property type="project" value="UniProtKB-SubCell"/>
</dbReference>
<organism evidence="12">
    <name type="scientific">Klebsiella pneumoniae</name>
    <dbReference type="NCBI Taxonomy" id="573"/>
    <lineage>
        <taxon>Bacteria</taxon>
        <taxon>Pseudomonadati</taxon>
        <taxon>Pseudomonadota</taxon>
        <taxon>Gammaproteobacteria</taxon>
        <taxon>Enterobacterales</taxon>
        <taxon>Enterobacteriaceae</taxon>
        <taxon>Klebsiella/Raoultella group</taxon>
        <taxon>Klebsiella</taxon>
        <taxon>Klebsiella pneumoniae complex</taxon>
    </lineage>
</organism>
<feature type="domain" description="NADH:quinone oxidoreductase/Mrp antiporter transmembrane" evidence="11">
    <location>
        <begin position="59"/>
        <end position="226"/>
    </location>
</feature>
<dbReference type="GO" id="GO:0008137">
    <property type="term" value="F:NADH dehydrogenase (ubiquinone) activity"/>
    <property type="evidence" value="ECO:0007669"/>
    <property type="project" value="InterPro"/>
</dbReference>
<dbReference type="GO" id="GO:0015990">
    <property type="term" value="P:electron transport coupled proton transport"/>
    <property type="evidence" value="ECO:0007669"/>
    <property type="project" value="TreeGrafter"/>
</dbReference>
<sequence length="307" mass="33674">MTFNYEELLKTPMSHGVEYLLMLGFFIAFAVKMPVGAAARLAAGRSLPGADRRLCRPRGILLKTAAYGLLRFALPLFPNASAEFAPIAMWLGVIGIFYGAWMAFAQTDIKRLIAYTSVSHMGFVLIAIYTGSQLAYQGAVIQMIAHGLSAAGLFILCGQLYERLHTRDMRQMGGLWSKIKWLPAMSMFFAVATLGMPGTGNFVGEFMILFGSYKVVPTITVISTFGLVFASVYSLSMLHRAYFGKAKSEVAAKELPGMSLRELSIILLLVVLLVLLGFFPQPILDTSHAAMSNIQQWFVNSVSTTRP</sequence>
<reference evidence="12" key="1">
    <citation type="submission" date="2019-04" db="EMBL/GenBank/DDBJ databases">
        <authorList>
            <consortium name="Pathogen Informatics"/>
        </authorList>
    </citation>
    <scope>NUCLEOTIDE SEQUENCE</scope>
    <source>
        <strain evidence="12">NCTC9183</strain>
    </source>
</reference>
<dbReference type="PRINTS" id="PR01437">
    <property type="entry name" value="NUOXDRDTASE4"/>
</dbReference>
<dbReference type="Pfam" id="PF00361">
    <property type="entry name" value="Proton_antipo_M"/>
    <property type="match status" value="1"/>
</dbReference>
<dbReference type="InterPro" id="IPR010227">
    <property type="entry name" value="NADH_Q_OxRdtase_chainM/4"/>
</dbReference>
<feature type="transmembrane region" description="Helical" evidence="10">
    <location>
        <begin position="259"/>
        <end position="279"/>
    </location>
</feature>